<evidence type="ECO:0000256" key="1">
    <source>
        <dbReference type="SAM" id="MobiDB-lite"/>
    </source>
</evidence>
<protein>
    <recommendedName>
        <fullName evidence="5">Cytochrome c domain-containing protein</fullName>
    </recommendedName>
</protein>
<reference evidence="3" key="1">
    <citation type="submission" date="2022-10" db="EMBL/GenBank/DDBJ databases">
        <title>Hoeflea sp. J2-29, isolated from marine algae.</title>
        <authorList>
            <person name="Kristyanto S."/>
            <person name="Kim J.M."/>
            <person name="Jeon C.O."/>
        </authorList>
    </citation>
    <scope>NUCLEOTIDE SEQUENCE</scope>
    <source>
        <strain evidence="3">J2-29</strain>
    </source>
</reference>
<evidence type="ECO:0000313" key="4">
    <source>
        <dbReference type="Proteomes" id="UP001081283"/>
    </source>
</evidence>
<dbReference type="SUPFAM" id="SSF46626">
    <property type="entry name" value="Cytochrome c"/>
    <property type="match status" value="1"/>
</dbReference>
<keyword evidence="2" id="KW-1133">Transmembrane helix</keyword>
<dbReference type="EMBL" id="JAOVZQ010000001">
    <property type="protein sequence ID" value="MCY0096942.1"/>
    <property type="molecule type" value="Genomic_DNA"/>
</dbReference>
<keyword evidence="2" id="KW-0812">Transmembrane</keyword>
<evidence type="ECO:0000313" key="3">
    <source>
        <dbReference type="EMBL" id="MCY0096942.1"/>
    </source>
</evidence>
<feature type="region of interest" description="Disordered" evidence="1">
    <location>
        <begin position="105"/>
        <end position="126"/>
    </location>
</feature>
<dbReference type="InterPro" id="IPR036909">
    <property type="entry name" value="Cyt_c-like_dom_sf"/>
</dbReference>
<evidence type="ECO:0000256" key="2">
    <source>
        <dbReference type="SAM" id="Phobius"/>
    </source>
</evidence>
<dbReference type="RefSeq" id="WP_267614775.1">
    <property type="nucleotide sequence ID" value="NZ_JAOVZQ010000001.1"/>
</dbReference>
<feature type="compositionally biased region" description="Polar residues" evidence="1">
    <location>
        <begin position="115"/>
        <end position="126"/>
    </location>
</feature>
<organism evidence="3 4">
    <name type="scientific">Hoeflea ulvae</name>
    <dbReference type="NCBI Taxonomy" id="2983764"/>
    <lineage>
        <taxon>Bacteria</taxon>
        <taxon>Pseudomonadati</taxon>
        <taxon>Pseudomonadota</taxon>
        <taxon>Alphaproteobacteria</taxon>
        <taxon>Hyphomicrobiales</taxon>
        <taxon>Rhizobiaceae</taxon>
        <taxon>Hoeflea</taxon>
    </lineage>
</organism>
<sequence length="126" mass="13802">MRSFLKATLIWASIAAVGAFLVVWLGLYNVSARQGHLPGVSWVLHNAYRSAVWLRAPSEDEVPELSSPSLIALGRRHYQDACAFCHAMPDQSRSQTALSMLPAPRMSPKRFRTGSRGTCTGSSRTA</sequence>
<evidence type="ECO:0008006" key="5">
    <source>
        <dbReference type="Google" id="ProtNLM"/>
    </source>
</evidence>
<dbReference type="Proteomes" id="UP001081283">
    <property type="component" value="Unassembled WGS sequence"/>
</dbReference>
<gene>
    <name evidence="3" type="ORF">OEG82_23460</name>
</gene>
<keyword evidence="4" id="KW-1185">Reference proteome</keyword>
<keyword evidence="2" id="KW-0472">Membrane</keyword>
<feature type="transmembrane region" description="Helical" evidence="2">
    <location>
        <begin position="7"/>
        <end position="27"/>
    </location>
</feature>
<accession>A0ABT3YM81</accession>
<comment type="caution">
    <text evidence="3">The sequence shown here is derived from an EMBL/GenBank/DDBJ whole genome shotgun (WGS) entry which is preliminary data.</text>
</comment>
<proteinExistence type="predicted"/>
<name>A0ABT3YM81_9HYPH</name>